<protein>
    <submittedName>
        <fullName evidence="4">Beta-glucuronidase</fullName>
    </submittedName>
</protein>
<organism evidence="4 5">
    <name type="scientific">Symbiodinium microadriaticum</name>
    <name type="common">Dinoflagellate</name>
    <name type="synonym">Zooxanthella microadriatica</name>
    <dbReference type="NCBI Taxonomy" id="2951"/>
    <lineage>
        <taxon>Eukaryota</taxon>
        <taxon>Sar</taxon>
        <taxon>Alveolata</taxon>
        <taxon>Dinophyceae</taxon>
        <taxon>Suessiales</taxon>
        <taxon>Symbiodiniaceae</taxon>
        <taxon>Symbiodinium</taxon>
    </lineage>
</organism>
<accession>A0A1Q9D950</accession>
<comment type="caution">
    <text evidence="4">The sequence shown here is derived from an EMBL/GenBank/DDBJ whole genome shotgun (WGS) entry which is preliminary data.</text>
</comment>
<evidence type="ECO:0000313" key="4">
    <source>
        <dbReference type="EMBL" id="OLP91694.1"/>
    </source>
</evidence>
<dbReference type="InterPro" id="IPR051913">
    <property type="entry name" value="GH2_Domain-Containing"/>
</dbReference>
<dbReference type="GO" id="GO:0005975">
    <property type="term" value="P:carbohydrate metabolic process"/>
    <property type="evidence" value="ECO:0007669"/>
    <property type="project" value="InterPro"/>
</dbReference>
<keyword evidence="1" id="KW-0175">Coiled coil</keyword>
<evidence type="ECO:0000259" key="3">
    <source>
        <dbReference type="Pfam" id="PF02836"/>
    </source>
</evidence>
<dbReference type="OrthoDB" id="443676at2759"/>
<gene>
    <name evidence="4" type="primary">Gusb</name>
    <name evidence="4" type="ORF">AK812_SmicGene26588</name>
</gene>
<dbReference type="SUPFAM" id="SSF51445">
    <property type="entry name" value="(Trans)glycosidases"/>
    <property type="match status" value="1"/>
</dbReference>
<name>A0A1Q9D950_SYMMI</name>
<sequence length="1441" mass="158693">MQHGAKQPWRADLASRPGVQMSDEVMCLPDNYGDVISAKAANVDSVKQSRWAVPGVAGGWNLQQTRLTVTGATTSARLGSDLAIFARAMWTDVKKPVLRWQVLLGVLDLDDLMMRCMNFIVTALLWHCMAEEAVFWLFVATASGLQHECCLLFTEWLPGALHSGLHLWQADSVRREHAPAILWDHFFQEGLYVGSLCAMAFVKTHREETTRRVQGPDFAAPMPFLRLLCLGTAVVAMAADVPAQESCRSQETRCADKGLSWLQLKDDVKSRASRASELGEAQAVSDGCCSSFDTWPDVDNGVTCADCMALVLTAPYNGRCDRYCESFGHVCVAAAEEKAESCEEQYTQPCNQAISGTSDMLCKCVKPDAPASCPAPPATTAPPTPSPNRRIQVVGKQLLVDGKPIHMKGVAWNPVPKGGSHPRDLDFAGLVEQDAALMQRMGVNAIRTYEAITDMKVLDTLWSKGIWVVNSVYNYGGSSANSAAEAVRATKDHPAILMWSIGNEWNYNGLYVGMSFRDCIARVREVAEIVRSVDSEHPISSIYGEVVGKFDEAVDQLRDEIDIWGINTYRGISFGSMFSQYERVSDKPMYLGEYGADAFNAEISREDPESQARATRELTEEIISESSVVGPGACIGGFVFEFADEWWKDGSGSPRVHDTGGIAPGGGPYPDKTFNEEWWGLVTVDREPRQAFDEYAKTALPQALAQGSDKIADAPVLDVCENLMQSACFDARLDFLEEALTAFQAQVEQKQNASRHLLNMNIDSVRRELEAAARAIQQKDHTELLQQAEAVAASSATKAVRESLHEEMAGITRKITAISDTLDERLRIMEDRLKSMDKRLGKSVEEFYHQVEDLEHRFANDESKLDPTVAALIPKLVQSWGEGRFTSQADMAKWIEGKFDNLEADLSGDMRGLKVEIQELLKNANKNMSQRMDQLVSECVENKITPVENQLTSMEMMLRNVLARQTALEENPPAARQADEEVYEDPVETQPQAAPAGDGLGTWLKNQIRAITDQAGQSSEQELSGPELLAWMRNQVTDMVQDLVPPPNQKHNSLCSSTSDVPSQAGEDVVAAAESAEKLSNLEISTSNLAARLAALEDAALVGRVAALEGACLEERLSLLETSRPVFSGGLPAATAGNQTGPSPASISQVLSLREEVHRLRNRVGVLEQLVQIPDMQVGPTEPKSPPYAEGSPKLGSPRRFEGDEDIKRSLSDLWCAVSGDQRTLGILSSKMEDAVRDFSRLQTRFEAALPQLLQLLSELLRRHGGGTGETGEGSEMDVLVAMQKLLFGGESGMPFVSPHVLRETFSAFEAVMRSELERLRDEFFRAMADKAKIDDTEFLAEQMRLLHGQLQMLWQNFEKLIAGEKESNAAIWRTPLHARCVSCDKKVDIKGMVLLDRDPAFLQTQSPSPVPYERASSARRARGPRDLPSLSRPDSPQALQ</sequence>
<evidence type="ECO:0000256" key="1">
    <source>
        <dbReference type="SAM" id="Coils"/>
    </source>
</evidence>
<dbReference type="GO" id="GO:0004553">
    <property type="term" value="F:hydrolase activity, hydrolyzing O-glycosyl compounds"/>
    <property type="evidence" value="ECO:0007669"/>
    <property type="project" value="InterPro"/>
</dbReference>
<dbReference type="PANTHER" id="PTHR42732:SF1">
    <property type="entry name" value="BETA-MANNOSIDASE"/>
    <property type="match status" value="1"/>
</dbReference>
<dbReference type="Pfam" id="PF02836">
    <property type="entry name" value="Glyco_hydro_2_C"/>
    <property type="match status" value="1"/>
</dbReference>
<keyword evidence="5" id="KW-1185">Reference proteome</keyword>
<dbReference type="EMBL" id="LSRX01000654">
    <property type="protein sequence ID" value="OLP91694.1"/>
    <property type="molecule type" value="Genomic_DNA"/>
</dbReference>
<reference evidence="4 5" key="1">
    <citation type="submission" date="2016-02" db="EMBL/GenBank/DDBJ databases">
        <title>Genome analysis of coral dinoflagellate symbionts highlights evolutionary adaptations to a symbiotic lifestyle.</title>
        <authorList>
            <person name="Aranda M."/>
            <person name="Li Y."/>
            <person name="Liew Y.J."/>
            <person name="Baumgarten S."/>
            <person name="Simakov O."/>
            <person name="Wilson M."/>
            <person name="Piel J."/>
            <person name="Ashoor H."/>
            <person name="Bougouffa S."/>
            <person name="Bajic V.B."/>
            <person name="Ryu T."/>
            <person name="Ravasi T."/>
            <person name="Bayer T."/>
            <person name="Micklem G."/>
            <person name="Kim H."/>
            <person name="Bhak J."/>
            <person name="Lajeunesse T.C."/>
            <person name="Voolstra C.R."/>
        </authorList>
    </citation>
    <scope>NUCLEOTIDE SEQUENCE [LARGE SCALE GENOMIC DNA]</scope>
    <source>
        <strain evidence="4 5">CCMP2467</strain>
    </source>
</reference>
<feature type="coiled-coil region" evidence="1">
    <location>
        <begin position="733"/>
        <end position="782"/>
    </location>
</feature>
<evidence type="ECO:0000313" key="5">
    <source>
        <dbReference type="Proteomes" id="UP000186817"/>
    </source>
</evidence>
<proteinExistence type="predicted"/>
<feature type="region of interest" description="Disordered" evidence="2">
    <location>
        <begin position="969"/>
        <end position="1000"/>
    </location>
</feature>
<dbReference type="PANTHER" id="PTHR42732">
    <property type="entry name" value="BETA-GALACTOSIDASE"/>
    <property type="match status" value="1"/>
</dbReference>
<dbReference type="InterPro" id="IPR017853">
    <property type="entry name" value="GH"/>
</dbReference>
<feature type="region of interest" description="Disordered" evidence="2">
    <location>
        <begin position="1404"/>
        <end position="1441"/>
    </location>
</feature>
<feature type="domain" description="Glycoside hydrolase family 2 catalytic" evidence="3">
    <location>
        <begin position="481"/>
        <end position="605"/>
    </location>
</feature>
<dbReference type="Gene3D" id="3.20.20.80">
    <property type="entry name" value="Glycosidases"/>
    <property type="match status" value="1"/>
</dbReference>
<dbReference type="InterPro" id="IPR006103">
    <property type="entry name" value="Glyco_hydro_2_cat"/>
</dbReference>
<feature type="region of interest" description="Disordered" evidence="2">
    <location>
        <begin position="1175"/>
        <end position="1200"/>
    </location>
</feature>
<dbReference type="Proteomes" id="UP000186817">
    <property type="component" value="Unassembled WGS sequence"/>
</dbReference>
<evidence type="ECO:0000256" key="2">
    <source>
        <dbReference type="SAM" id="MobiDB-lite"/>
    </source>
</evidence>